<dbReference type="HOGENOM" id="CLU_1993289_0_0_1"/>
<protein>
    <submittedName>
        <fullName evidence="1">Uncharacterized protein</fullName>
    </submittedName>
</protein>
<dbReference type="GeneID" id="26970197"/>
<dbReference type="RefSeq" id="XP_015703573.1">
    <property type="nucleotide sequence ID" value="XM_015846769.1"/>
</dbReference>
<dbReference type="Proteomes" id="UP000002059">
    <property type="component" value="Partially assembled WGS sequence"/>
</dbReference>
<organism evidence="1 2">
    <name type="scientific">Paracoccidioides lutzii (strain ATCC MYA-826 / Pb01)</name>
    <name type="common">Paracoccidioides brasiliensis</name>
    <dbReference type="NCBI Taxonomy" id="502779"/>
    <lineage>
        <taxon>Eukaryota</taxon>
        <taxon>Fungi</taxon>
        <taxon>Dikarya</taxon>
        <taxon>Ascomycota</taxon>
        <taxon>Pezizomycotina</taxon>
        <taxon>Eurotiomycetes</taxon>
        <taxon>Eurotiomycetidae</taxon>
        <taxon>Onygenales</taxon>
        <taxon>Ajellomycetaceae</taxon>
        <taxon>Paracoccidioides</taxon>
    </lineage>
</organism>
<dbReference type="VEuPathDB" id="FungiDB:PAAG_11059"/>
<proteinExistence type="predicted"/>
<dbReference type="AlphaFoldDB" id="A0A0A2V7Q4"/>
<reference evidence="1 2" key="1">
    <citation type="journal article" date="2011" name="PLoS Genet.">
        <title>Comparative genomic analysis of human fungal pathogens causing paracoccidioidomycosis.</title>
        <authorList>
            <person name="Desjardins C.A."/>
            <person name="Champion M.D."/>
            <person name="Holder J.W."/>
            <person name="Muszewska A."/>
            <person name="Goldberg J."/>
            <person name="Bailao A.M."/>
            <person name="Brigido M.M."/>
            <person name="Ferreira M.E."/>
            <person name="Garcia A.M."/>
            <person name="Grynberg M."/>
            <person name="Gujja S."/>
            <person name="Heiman D.I."/>
            <person name="Henn M.R."/>
            <person name="Kodira C.D."/>
            <person name="Leon-Narvaez H."/>
            <person name="Longo L.V."/>
            <person name="Ma L.J."/>
            <person name="Malavazi I."/>
            <person name="Matsuo A.L."/>
            <person name="Morais F.V."/>
            <person name="Pereira M."/>
            <person name="Rodriguez-Brito S."/>
            <person name="Sakthikumar S."/>
            <person name="Salem-Izacc S.M."/>
            <person name="Sykes S.M."/>
            <person name="Teixeira M.M."/>
            <person name="Vallejo M.C."/>
            <person name="Walter M.E."/>
            <person name="Yandava C."/>
            <person name="Young S."/>
            <person name="Zeng Q."/>
            <person name="Zucker J."/>
            <person name="Felipe M.S."/>
            <person name="Goldman G.H."/>
            <person name="Haas B.J."/>
            <person name="McEwen J.G."/>
            <person name="Nino-Vega G."/>
            <person name="Puccia R."/>
            <person name="San-Blas G."/>
            <person name="Soares C.M."/>
            <person name="Birren B.W."/>
            <person name="Cuomo C.A."/>
        </authorList>
    </citation>
    <scope>NUCLEOTIDE SEQUENCE [LARGE SCALE GENOMIC DNA]</scope>
    <source>
        <strain evidence="2">ATCC MYA-826 / Pb01</strain>
    </source>
</reference>
<keyword evidence="2" id="KW-1185">Reference proteome</keyword>
<gene>
    <name evidence="1" type="ORF">PAAG_11059</name>
</gene>
<evidence type="ECO:0000313" key="2">
    <source>
        <dbReference type="Proteomes" id="UP000002059"/>
    </source>
</evidence>
<dbReference type="KEGG" id="pbl:PAAG_11059"/>
<accession>A0A0A2V7Q4</accession>
<evidence type="ECO:0000313" key="1">
    <source>
        <dbReference type="EMBL" id="KGQ02110.1"/>
    </source>
</evidence>
<name>A0A0A2V7Q4_PARBA</name>
<dbReference type="EMBL" id="KN293992">
    <property type="protein sequence ID" value="KGQ02110.1"/>
    <property type="molecule type" value="Genomic_DNA"/>
</dbReference>
<sequence length="125" mass="14962">MSLRASFGRQHMGFFIQRLLPKATPLVPCLVNPRHVDISVWMMFRRIGYLAGNLDDFHAAYHRQQQQQQQQHHHHHHHLGETTVSLLRLESLLSHRHAWRKNLVDKCQHSWEEIWRDSVFPECCE</sequence>